<dbReference type="Proteomes" id="UP000004001">
    <property type="component" value="Unassembled WGS sequence"/>
</dbReference>
<evidence type="ECO:0000256" key="1">
    <source>
        <dbReference type="ARBA" id="ARBA00001913"/>
    </source>
</evidence>
<dbReference type="PROSITE" id="PS51257">
    <property type="entry name" value="PROKAR_LIPOPROTEIN"/>
    <property type="match status" value="1"/>
</dbReference>
<accession>D1VZE1</accession>
<organism evidence="4 5">
    <name type="scientific">Hoylesella timonensis CRIS 5C-B1</name>
    <dbReference type="NCBI Taxonomy" id="679189"/>
    <lineage>
        <taxon>Bacteria</taxon>
        <taxon>Pseudomonadati</taxon>
        <taxon>Bacteroidota</taxon>
        <taxon>Bacteroidia</taxon>
        <taxon>Bacteroidales</taxon>
        <taxon>Prevotellaceae</taxon>
        <taxon>Hoylesella</taxon>
    </lineage>
</organism>
<dbReference type="InterPro" id="IPR011013">
    <property type="entry name" value="Gal_mutarotase_sf_dom"/>
</dbReference>
<comment type="cofactor">
    <cofactor evidence="1">
        <name>Ca(2+)</name>
        <dbReference type="ChEBI" id="CHEBI:29108"/>
    </cofactor>
</comment>
<name>D1VZE1_9BACT</name>
<comment type="subunit">
    <text evidence="2">Monomer.</text>
</comment>
<protein>
    <submittedName>
        <fullName evidence="4">Uncharacterized protein</fullName>
    </submittedName>
</protein>
<evidence type="ECO:0000313" key="4">
    <source>
        <dbReference type="EMBL" id="EFA97508.1"/>
    </source>
</evidence>
<dbReference type="GO" id="GO:0003824">
    <property type="term" value="F:catalytic activity"/>
    <property type="evidence" value="ECO:0007669"/>
    <property type="project" value="InterPro"/>
</dbReference>
<evidence type="ECO:0000256" key="2">
    <source>
        <dbReference type="ARBA" id="ARBA00011245"/>
    </source>
</evidence>
<gene>
    <name evidence="4" type="ORF">HMPREF9019_1874</name>
</gene>
<dbReference type="AlphaFoldDB" id="D1VZE1"/>
<dbReference type="GO" id="GO:0030246">
    <property type="term" value="F:carbohydrate binding"/>
    <property type="evidence" value="ECO:0007669"/>
    <property type="project" value="InterPro"/>
</dbReference>
<evidence type="ECO:0000313" key="5">
    <source>
        <dbReference type="Proteomes" id="UP000004001"/>
    </source>
</evidence>
<reference evidence="4 5" key="1">
    <citation type="submission" date="2009-12" db="EMBL/GenBank/DDBJ databases">
        <title>Genome Sequence of Prevotella timonensis CRIS 5C-B1.</title>
        <authorList>
            <person name="Durkin A.S."/>
            <person name="Madupu R."/>
            <person name="Torralba M."/>
            <person name="Methe B."/>
            <person name="Sutton G."/>
            <person name="Strausberg R.L."/>
            <person name="Nelson K.E."/>
        </authorList>
    </citation>
    <scope>NUCLEOTIDE SEQUENCE [LARGE SCALE GENOMIC DNA]</scope>
    <source>
        <strain evidence="4 5">CRIS 5C-B1</strain>
    </source>
</reference>
<dbReference type="EMBL" id="ADEF01000032">
    <property type="protein sequence ID" value="EFA97508.1"/>
    <property type="molecule type" value="Genomic_DNA"/>
</dbReference>
<feature type="non-terminal residue" evidence="4">
    <location>
        <position position="109"/>
    </location>
</feature>
<dbReference type="InterPro" id="IPR014718">
    <property type="entry name" value="GH-type_carb-bd"/>
</dbReference>
<dbReference type="GO" id="GO:0005975">
    <property type="term" value="P:carbohydrate metabolic process"/>
    <property type="evidence" value="ECO:0007669"/>
    <property type="project" value="InterPro"/>
</dbReference>
<dbReference type="Gene3D" id="2.70.98.10">
    <property type="match status" value="1"/>
</dbReference>
<keyword evidence="3" id="KW-0106">Calcium</keyword>
<proteinExistence type="predicted"/>
<comment type="caution">
    <text evidence="4">The sequence shown here is derived from an EMBL/GenBank/DDBJ whole genome shotgun (WGS) entry which is preliminary data.</text>
</comment>
<sequence length="109" mass="11916">MIHPQKQNDSKLSSMKLKSKIFLTTAFVATLFAACSSGNDKNLTVSGLNPAKFDTIIHEKPVKLFVIKNSHDMEVCVTNFGARIVSICVPNKADIATDVVLGFDNIAQY</sequence>
<keyword evidence="5" id="KW-1185">Reference proteome</keyword>
<evidence type="ECO:0000256" key="3">
    <source>
        <dbReference type="ARBA" id="ARBA00022837"/>
    </source>
</evidence>
<dbReference type="eggNOG" id="COG2017">
    <property type="taxonomic scope" value="Bacteria"/>
</dbReference>
<dbReference type="SUPFAM" id="SSF74650">
    <property type="entry name" value="Galactose mutarotase-like"/>
    <property type="match status" value="1"/>
</dbReference>